<comment type="caution">
    <text evidence="19">The sequence shown here is derived from an EMBL/GenBank/DDBJ whole genome shotgun (WGS) entry which is preliminary data.</text>
</comment>
<evidence type="ECO:0000256" key="11">
    <source>
        <dbReference type="ARBA" id="ARBA00022679"/>
    </source>
</evidence>
<dbReference type="SUPFAM" id="SSF52540">
    <property type="entry name" value="P-loop containing nucleoside triphosphate hydrolases"/>
    <property type="match status" value="1"/>
</dbReference>
<protein>
    <recommendedName>
        <fullName evidence="16">Adenosylcobinamide kinase</fullName>
        <ecNumber evidence="8">2.7.1.156</ecNumber>
        <ecNumber evidence="9">2.7.7.62</ecNumber>
    </recommendedName>
    <alternativeName>
        <fullName evidence="17">Adenosylcobinamide-phosphate guanylyltransferase</fullName>
    </alternativeName>
</protein>
<dbReference type="EC" id="2.7.7.62" evidence="9"/>
<dbReference type="Gene3D" id="3.40.50.10210">
    <property type="match status" value="1"/>
</dbReference>
<keyword evidence="15" id="KW-0342">GTP-binding</keyword>
<dbReference type="RefSeq" id="WP_344137817.1">
    <property type="nucleotide sequence ID" value="NZ_BAAALT010000225.1"/>
</dbReference>
<dbReference type="InterPro" id="IPR003200">
    <property type="entry name" value="Nict_dMeBzImd_PRibTrfase"/>
</dbReference>
<proteinExistence type="inferred from homology"/>
<evidence type="ECO:0000256" key="4">
    <source>
        <dbReference type="ARBA" id="ARBA00003889"/>
    </source>
</evidence>
<feature type="compositionally biased region" description="Low complexity" evidence="18">
    <location>
        <begin position="182"/>
        <end position="195"/>
    </location>
</feature>
<comment type="pathway">
    <text evidence="5">Cofactor biosynthesis; adenosylcobalamin biosynthesis; adenosylcobalamin from cob(II)yrinate a,c-diamide: step 6/7.</text>
</comment>
<keyword evidence="10" id="KW-0169">Cobalamin biosynthesis</keyword>
<evidence type="ECO:0000256" key="7">
    <source>
        <dbReference type="ARBA" id="ARBA00007490"/>
    </source>
</evidence>
<evidence type="ECO:0000256" key="8">
    <source>
        <dbReference type="ARBA" id="ARBA00012016"/>
    </source>
</evidence>
<gene>
    <name evidence="19" type="ORF">GCM10009682_51900</name>
</gene>
<dbReference type="Proteomes" id="UP001500218">
    <property type="component" value="Unassembled WGS sequence"/>
</dbReference>
<comment type="catalytic activity">
    <reaction evidence="3">
        <text>adenosylcob(III)inamide + GTP = adenosylcob(III)inamide phosphate + GDP + H(+)</text>
        <dbReference type="Rhea" id="RHEA:15765"/>
        <dbReference type="ChEBI" id="CHEBI:2480"/>
        <dbReference type="ChEBI" id="CHEBI:15378"/>
        <dbReference type="ChEBI" id="CHEBI:37565"/>
        <dbReference type="ChEBI" id="CHEBI:58189"/>
        <dbReference type="ChEBI" id="CHEBI:58502"/>
        <dbReference type="EC" id="2.7.1.156"/>
    </reaction>
</comment>
<dbReference type="EMBL" id="BAAALT010000225">
    <property type="protein sequence ID" value="GAA1825793.1"/>
    <property type="molecule type" value="Genomic_DNA"/>
</dbReference>
<comment type="catalytic activity">
    <reaction evidence="2">
        <text>adenosylcob(III)inamide phosphate + GTP + H(+) = adenosylcob(III)inamide-GDP + diphosphate</text>
        <dbReference type="Rhea" id="RHEA:22712"/>
        <dbReference type="ChEBI" id="CHEBI:15378"/>
        <dbReference type="ChEBI" id="CHEBI:33019"/>
        <dbReference type="ChEBI" id="CHEBI:37565"/>
        <dbReference type="ChEBI" id="CHEBI:58502"/>
        <dbReference type="ChEBI" id="CHEBI:60487"/>
        <dbReference type="EC" id="2.7.7.62"/>
    </reaction>
</comment>
<dbReference type="Pfam" id="PF02277">
    <property type="entry name" value="DBI_PRT"/>
    <property type="match status" value="1"/>
</dbReference>
<keyword evidence="14" id="KW-0067">ATP-binding</keyword>
<comment type="function">
    <text evidence="4">Catalyzes ATP-dependent phosphorylation of adenosylcobinamide and addition of GMP to adenosylcobinamide phosphate.</text>
</comment>
<dbReference type="SUPFAM" id="SSF52733">
    <property type="entry name" value="Nicotinate mononucleotide:5,6-dimethylbenzimidazole phosphoribosyltransferase (CobT)"/>
    <property type="match status" value="1"/>
</dbReference>
<feature type="compositionally biased region" description="Low complexity" evidence="18">
    <location>
        <begin position="577"/>
        <end position="591"/>
    </location>
</feature>
<feature type="compositionally biased region" description="Basic and acidic residues" evidence="18">
    <location>
        <begin position="595"/>
        <end position="626"/>
    </location>
</feature>
<organism evidence="19 20">
    <name type="scientific">Luedemannella flava</name>
    <dbReference type="NCBI Taxonomy" id="349316"/>
    <lineage>
        <taxon>Bacteria</taxon>
        <taxon>Bacillati</taxon>
        <taxon>Actinomycetota</taxon>
        <taxon>Actinomycetes</taxon>
        <taxon>Micromonosporales</taxon>
        <taxon>Micromonosporaceae</taxon>
        <taxon>Luedemannella</taxon>
    </lineage>
</organism>
<evidence type="ECO:0000256" key="17">
    <source>
        <dbReference type="ARBA" id="ARBA00030571"/>
    </source>
</evidence>
<reference evidence="19 20" key="1">
    <citation type="journal article" date="2019" name="Int. J. Syst. Evol. Microbiol.">
        <title>The Global Catalogue of Microorganisms (GCM) 10K type strain sequencing project: providing services to taxonomists for standard genome sequencing and annotation.</title>
        <authorList>
            <consortium name="The Broad Institute Genomics Platform"/>
            <consortium name="The Broad Institute Genome Sequencing Center for Infectious Disease"/>
            <person name="Wu L."/>
            <person name="Ma J."/>
        </authorList>
    </citation>
    <scope>NUCLEOTIDE SEQUENCE [LARGE SCALE GENOMIC DNA]</scope>
    <source>
        <strain evidence="19 20">JCM 13250</strain>
    </source>
</reference>
<accession>A0ABN2MFW5</accession>
<dbReference type="EC" id="2.7.1.156" evidence="8"/>
<dbReference type="CDD" id="cd00544">
    <property type="entry name" value="CobU"/>
    <property type="match status" value="1"/>
</dbReference>
<dbReference type="Pfam" id="PF02283">
    <property type="entry name" value="CobU"/>
    <property type="match status" value="1"/>
</dbReference>
<comment type="catalytic activity">
    <reaction evidence="1">
        <text>adenosylcob(III)inamide + ATP = adenosylcob(III)inamide phosphate + ADP + H(+)</text>
        <dbReference type="Rhea" id="RHEA:15769"/>
        <dbReference type="ChEBI" id="CHEBI:2480"/>
        <dbReference type="ChEBI" id="CHEBI:15378"/>
        <dbReference type="ChEBI" id="CHEBI:30616"/>
        <dbReference type="ChEBI" id="CHEBI:58502"/>
        <dbReference type="ChEBI" id="CHEBI:456216"/>
        <dbReference type="EC" id="2.7.1.156"/>
    </reaction>
</comment>
<sequence>MAPSGHPHTLVLGGIRSGKSEYAEALVAAPRVRYLATARDDGTDPGWTARIAAHRVRRPADWAVAEVGSAPGDLIDALAGAGADEALLVDDLGTWLAGAQELCDGDDEALRLLVGRLAAAVAACPATVTLVSPEVGLSLVPATPLGAAFADALGALNRAVADVCDRVVMVVAGQPVEIKSAGPAARPAGPVASPAGAGGSAADVAMSRSTEGLAATAAAGSVSAVHPTTVPPVPLPDSSEEIVPGLTLPRPVEAAALAVREPGATLDLGVATPAGTGLGALAEAVACASGTRGSPYPRPFLASRVILVAGAHEGGISAGHAGEARRPAPLSYLAGTAGASLVTLHWETAANPVEAGDAIGPSQMRTALRAGWTEAERAADEGIELIVLAAAGAGGATAATAVIAAVTGAEAPPLLARVVTADGYDDESWMRRSAAVRDALHRVRRRDGDPRTVLMALGGSDLTAATGVLVGAASRRTPVMIDGPVGAAAALLARDFSFLSRMWHLMPDHGRHPATRLAADVLGLETFLDLRLDLGEGATSLAALPLWQAALTLAGGSGGDALPLTGGVGATPAWADEATPAWADDATPAWADEADTGREATDTGRDPVDEKADGKADDRADAGDAG</sequence>
<dbReference type="Gene3D" id="3.40.50.300">
    <property type="entry name" value="P-loop containing nucleotide triphosphate hydrolases"/>
    <property type="match status" value="1"/>
</dbReference>
<name>A0ABN2MFW5_9ACTN</name>
<evidence type="ECO:0000256" key="16">
    <source>
        <dbReference type="ARBA" id="ARBA00029570"/>
    </source>
</evidence>
<dbReference type="InterPro" id="IPR027417">
    <property type="entry name" value="P-loop_NTPase"/>
</dbReference>
<evidence type="ECO:0000256" key="1">
    <source>
        <dbReference type="ARBA" id="ARBA00000312"/>
    </source>
</evidence>
<evidence type="ECO:0000256" key="10">
    <source>
        <dbReference type="ARBA" id="ARBA00022573"/>
    </source>
</evidence>
<keyword evidence="13" id="KW-0418">Kinase</keyword>
<evidence type="ECO:0000256" key="12">
    <source>
        <dbReference type="ARBA" id="ARBA00022741"/>
    </source>
</evidence>
<evidence type="ECO:0000256" key="18">
    <source>
        <dbReference type="SAM" id="MobiDB-lite"/>
    </source>
</evidence>
<comment type="pathway">
    <text evidence="6">Cofactor biosynthesis; adenosylcobalamin biosynthesis; adenosylcobalamin from cob(II)yrinate a,c-diamide: step 5/7.</text>
</comment>
<evidence type="ECO:0000256" key="15">
    <source>
        <dbReference type="ARBA" id="ARBA00023134"/>
    </source>
</evidence>
<keyword evidence="20" id="KW-1185">Reference proteome</keyword>
<comment type="similarity">
    <text evidence="7">Belongs to the CobU/CobP family.</text>
</comment>
<evidence type="ECO:0000256" key="3">
    <source>
        <dbReference type="ARBA" id="ARBA00001522"/>
    </source>
</evidence>
<evidence type="ECO:0000256" key="13">
    <source>
        <dbReference type="ARBA" id="ARBA00022777"/>
    </source>
</evidence>
<dbReference type="PANTHER" id="PTHR34848:SF1">
    <property type="entry name" value="BIFUNCTIONAL ADENOSYLCOBALAMIN BIOSYNTHESIS PROTEIN COBU"/>
    <property type="match status" value="1"/>
</dbReference>
<dbReference type="InterPro" id="IPR003203">
    <property type="entry name" value="CobU/CobP"/>
</dbReference>
<keyword evidence="11" id="KW-0808">Transferase</keyword>
<evidence type="ECO:0000256" key="5">
    <source>
        <dbReference type="ARBA" id="ARBA00004692"/>
    </source>
</evidence>
<evidence type="ECO:0000256" key="6">
    <source>
        <dbReference type="ARBA" id="ARBA00005159"/>
    </source>
</evidence>
<feature type="region of interest" description="Disordered" evidence="18">
    <location>
        <begin position="577"/>
        <end position="626"/>
    </location>
</feature>
<dbReference type="PANTHER" id="PTHR34848">
    <property type="match status" value="1"/>
</dbReference>
<evidence type="ECO:0000313" key="19">
    <source>
        <dbReference type="EMBL" id="GAA1825793.1"/>
    </source>
</evidence>
<evidence type="ECO:0000256" key="2">
    <source>
        <dbReference type="ARBA" id="ARBA00000711"/>
    </source>
</evidence>
<evidence type="ECO:0000256" key="9">
    <source>
        <dbReference type="ARBA" id="ARBA00012523"/>
    </source>
</evidence>
<evidence type="ECO:0000256" key="14">
    <source>
        <dbReference type="ARBA" id="ARBA00022840"/>
    </source>
</evidence>
<dbReference type="InterPro" id="IPR036087">
    <property type="entry name" value="Nict_dMeBzImd_PRibTrfase_sf"/>
</dbReference>
<keyword evidence="12" id="KW-0547">Nucleotide-binding</keyword>
<feature type="region of interest" description="Disordered" evidence="18">
    <location>
        <begin position="182"/>
        <end position="202"/>
    </location>
</feature>
<evidence type="ECO:0000313" key="20">
    <source>
        <dbReference type="Proteomes" id="UP001500218"/>
    </source>
</evidence>